<proteinExistence type="predicted"/>
<organism evidence="1 2">
    <name type="scientific">Yersinia pekkanenii</name>
    <dbReference type="NCBI Taxonomy" id="1288385"/>
    <lineage>
        <taxon>Bacteria</taxon>
        <taxon>Pseudomonadati</taxon>
        <taxon>Pseudomonadota</taxon>
        <taxon>Gammaproteobacteria</taxon>
        <taxon>Enterobacterales</taxon>
        <taxon>Yersiniaceae</taxon>
        <taxon>Yersinia</taxon>
    </lineage>
</organism>
<evidence type="ECO:0000313" key="1">
    <source>
        <dbReference type="EMBL" id="CNI73289.1"/>
    </source>
</evidence>
<gene>
    <name evidence="1" type="ORF">ERS008529_04773</name>
</gene>
<reference evidence="2" key="1">
    <citation type="submission" date="2015-03" db="EMBL/GenBank/DDBJ databases">
        <authorList>
            <consortium name="Pathogen Informatics"/>
        </authorList>
    </citation>
    <scope>NUCLEOTIDE SEQUENCE [LARGE SCALE GENOMIC DNA]</scope>
    <source>
        <strain evidence="2">A125KOH2</strain>
    </source>
</reference>
<dbReference type="AlphaFoldDB" id="A0A0T9RN81"/>
<dbReference type="Proteomes" id="UP000045840">
    <property type="component" value="Unassembled WGS sequence"/>
</dbReference>
<dbReference type="EMBL" id="CQAZ01000122">
    <property type="protein sequence ID" value="CNI73289.1"/>
    <property type="molecule type" value="Genomic_DNA"/>
</dbReference>
<name>A0A0T9RN81_9GAMM</name>
<protein>
    <submittedName>
        <fullName evidence="1">Uncharacterized protein</fullName>
    </submittedName>
</protein>
<sequence length="173" mass="19198">MPHTARTTNIGEVHQQTGVVDQFSFNGFQHRIGLINGVHYDDRVMLDATNDGPQDKELTDKSGFGFTTRGGNGIVLALGTGDNFRQATEQIFMQFAFVFMANIVREIVLDKELIPRHRVFYPLVTFRYGSSRGVKTYILSFNGSAQAGGKVCQFAGKVTRSEFLCHSAIPAPY</sequence>
<evidence type="ECO:0000313" key="2">
    <source>
        <dbReference type="Proteomes" id="UP000045840"/>
    </source>
</evidence>
<accession>A0A0T9RN81</accession>